<dbReference type="RefSeq" id="WP_015686333.1">
    <property type="nucleotide sequence ID" value="NC_017082.1"/>
</dbReference>
<evidence type="ECO:0000313" key="1">
    <source>
        <dbReference type="EMBL" id="BAL77046.1"/>
    </source>
</evidence>
<sequence length="166" mass="17312">MGFIQSMHIRRSADRSLWSTIASIFFGLLLLVAPGTSASADVNSAIDKLLSGATDQIQKMVNLATNNCSGGSSGQNPVSYDAYKAAADTAIKTLTDLRVTLARGQTQQAGPQLDAVLGHLDRMIGIVHNNCSGGGGGVDVLNFGEILSTKQYLKGNLDAIKAVMTG</sequence>
<dbReference type="Proteomes" id="UP000007886">
    <property type="component" value="Chromosome"/>
</dbReference>
<evidence type="ECO:0000313" key="2">
    <source>
        <dbReference type="Proteomes" id="UP000007886"/>
    </source>
</evidence>
<gene>
    <name evidence="1" type="ORF">S23_38510</name>
</gene>
<keyword evidence="2" id="KW-1185">Reference proteome</keyword>
<dbReference type="EMBL" id="AP012279">
    <property type="protein sequence ID" value="BAL77046.1"/>
    <property type="molecule type" value="Genomic_DNA"/>
</dbReference>
<proteinExistence type="predicted"/>
<reference evidence="1 2" key="1">
    <citation type="journal article" date="2012" name="Microbes Environ.">
        <title>Complete genome sequence of Bradyrhizobium sp. S23321: insights into symbiosis evolution in soil oligotrophs.</title>
        <authorList>
            <person name="Okubo T."/>
            <person name="Tsukui T."/>
            <person name="Maita H."/>
            <person name="Okamoto S."/>
            <person name="Oshima K."/>
            <person name="Fujisawa T."/>
            <person name="Saito A."/>
            <person name="Futamata H."/>
            <person name="Hattori R."/>
            <person name="Shimomura Y."/>
            <person name="Haruta S."/>
            <person name="Morimoto S."/>
            <person name="Wang Y."/>
            <person name="Sakai Y."/>
            <person name="Hattori M."/>
            <person name="Aizawa S."/>
            <person name="Nagashima K.V.P."/>
            <person name="Masuda S."/>
            <person name="Hattori T."/>
            <person name="Yamashita A."/>
            <person name="Bao Z."/>
            <person name="Hayatsu M."/>
            <person name="Kajiya-Kanegae H."/>
            <person name="Yoshinaga I."/>
            <person name="Sakamoto K."/>
            <person name="Toyota K."/>
            <person name="Nakao M."/>
            <person name="Kohara M."/>
            <person name="Anda M."/>
            <person name="Niwa R."/>
            <person name="Jung-Hwan P."/>
            <person name="Sameshima-Saito R."/>
            <person name="Tokuda S."/>
            <person name="Yamamoto S."/>
            <person name="Yamamoto S."/>
            <person name="Yokoyama T."/>
            <person name="Akutsu T."/>
            <person name="Nakamura Y."/>
            <person name="Nakahira-Yanaka Y."/>
            <person name="Takada Hoshino Y."/>
            <person name="Hirakawa H."/>
            <person name="Mitsui H."/>
            <person name="Terasawa K."/>
            <person name="Itakura M."/>
            <person name="Sato S."/>
            <person name="Ikeda-Ohtsubo W."/>
            <person name="Sakakura N."/>
            <person name="Kaminuma E."/>
            <person name="Minamisawa K."/>
        </authorList>
    </citation>
    <scope>NUCLEOTIDE SEQUENCE [LARGE SCALE GENOMIC DNA]</scope>
    <source>
        <strain evidence="1 2">S23321</strain>
    </source>
</reference>
<accession>A0AAI8MES8</accession>
<protein>
    <submittedName>
        <fullName evidence="1">Uncharacterized protein</fullName>
    </submittedName>
</protein>
<dbReference type="KEGG" id="brs:S23_38510"/>
<name>A0AAI8MES8_9BRAD</name>
<dbReference type="AlphaFoldDB" id="A0AAI8MES8"/>
<organism evidence="1 2">
    <name type="scientific">Bradyrhizobium cosmicum</name>
    <dbReference type="NCBI Taxonomy" id="1404864"/>
    <lineage>
        <taxon>Bacteria</taxon>
        <taxon>Pseudomonadati</taxon>
        <taxon>Pseudomonadota</taxon>
        <taxon>Alphaproteobacteria</taxon>
        <taxon>Hyphomicrobiales</taxon>
        <taxon>Nitrobacteraceae</taxon>
        <taxon>Bradyrhizobium</taxon>
    </lineage>
</organism>